<dbReference type="Proteomes" id="UP000092966">
    <property type="component" value="Chromosome"/>
</dbReference>
<organism evidence="1 2">
    <name type="scientific">Neisseria meningitidis</name>
    <dbReference type="NCBI Taxonomy" id="487"/>
    <lineage>
        <taxon>Bacteria</taxon>
        <taxon>Pseudomonadati</taxon>
        <taxon>Pseudomonadota</taxon>
        <taxon>Betaproteobacteria</taxon>
        <taxon>Neisseriales</taxon>
        <taxon>Neisseriaceae</taxon>
        <taxon>Neisseria</taxon>
    </lineage>
</organism>
<accession>A0AAC9CT22</accession>
<evidence type="ECO:0000313" key="1">
    <source>
        <dbReference type="EMBL" id="ANW91923.1"/>
    </source>
</evidence>
<name>A0AAC9CT22_NEIME</name>
<reference evidence="1 2" key="1">
    <citation type="submission" date="2015-07" db="EMBL/GenBank/DDBJ databases">
        <title>Comparative genome sequencing reveals within-host evolution of Neisseria meningitidis during.</title>
        <authorList>
            <person name="Klughammer J."/>
            <person name="Dittrich M."/>
            <person name="Mueller T."/>
            <person name="Blom J."/>
            <person name="Goesmann A."/>
            <person name="Vogel U."/>
            <person name="Frosch M."/>
            <person name="Bock C."/>
            <person name="Schoen C."/>
        </authorList>
    </citation>
    <scope>NUCLEOTIDE SEQUENCE [LARGE SCALE GENOMIC DNA]</scope>
    <source>
        <strain evidence="1 2">DE8555</strain>
    </source>
</reference>
<dbReference type="AlphaFoldDB" id="A0AAC9CT22"/>
<evidence type="ECO:0000313" key="2">
    <source>
        <dbReference type="Proteomes" id="UP000092966"/>
    </source>
</evidence>
<dbReference type="RefSeq" id="WP_061375319.1">
    <property type="nucleotide sequence ID" value="NZ_CP012393.1"/>
</dbReference>
<sequence length="86" mass="10090">MKLKKWQKRAIKHGIVTVQDWEKLKAQTYAAGAKMAENAEQHGGIAKVNREILKELKRLNRLHFGKIPKEFKPKRRELESKLKDLD</sequence>
<proteinExistence type="predicted"/>
<protein>
    <submittedName>
        <fullName evidence="1">Uncharacterized protein</fullName>
    </submittedName>
</protein>
<gene>
    <name evidence="1" type="ORF">DE8555_1379</name>
</gene>
<dbReference type="EMBL" id="CP012393">
    <property type="protein sequence ID" value="ANW91923.1"/>
    <property type="molecule type" value="Genomic_DNA"/>
</dbReference>